<gene>
    <name evidence="1" type="ORF">AWN90_19155</name>
</gene>
<dbReference type="Proteomes" id="UP000076512">
    <property type="component" value="Unassembled WGS sequence"/>
</dbReference>
<reference evidence="1 2" key="1">
    <citation type="submission" date="2016-04" db="EMBL/GenBank/DDBJ databases">
        <authorList>
            <person name="Evans L.H."/>
            <person name="Alamgir A."/>
            <person name="Owens N."/>
            <person name="Weber N.D."/>
            <person name="Virtaneva K."/>
            <person name="Barbian K."/>
            <person name="Babar A."/>
            <person name="Rosenke K."/>
        </authorList>
    </citation>
    <scope>NUCLEOTIDE SEQUENCE [LARGE SCALE GENOMIC DNA]</scope>
    <source>
        <strain evidence="1 2">IFM 0406</strain>
    </source>
</reference>
<organism evidence="1 2">
    <name type="scientific">Nocardia terpenica</name>
    <dbReference type="NCBI Taxonomy" id="455432"/>
    <lineage>
        <taxon>Bacteria</taxon>
        <taxon>Bacillati</taxon>
        <taxon>Actinomycetota</taxon>
        <taxon>Actinomycetes</taxon>
        <taxon>Mycobacteriales</taxon>
        <taxon>Nocardiaceae</taxon>
        <taxon>Nocardia</taxon>
    </lineage>
</organism>
<name>A0A161WF03_9NOCA</name>
<comment type="caution">
    <text evidence="1">The sequence shown here is derived from an EMBL/GenBank/DDBJ whole genome shotgun (WGS) entry which is preliminary data.</text>
</comment>
<dbReference type="RefSeq" id="WP_156674196.1">
    <property type="nucleotide sequence ID" value="NZ_JABMCZ010000001.1"/>
</dbReference>
<accession>A0A161WF03</accession>
<sequence length="88" mass="9643">MPEQQLAMAILAHAARRDRIALAASLHLLSDPTADLSPVNVAAVMIAEWQRGIDVIDPEQLARWFSRQALSLADQAAHQPPIRSPREG</sequence>
<dbReference type="EMBL" id="LWGR01000003">
    <property type="protein sequence ID" value="KZM75499.1"/>
    <property type="molecule type" value="Genomic_DNA"/>
</dbReference>
<evidence type="ECO:0000313" key="1">
    <source>
        <dbReference type="EMBL" id="KZM75499.1"/>
    </source>
</evidence>
<protein>
    <submittedName>
        <fullName evidence="1">Uncharacterized protein</fullName>
    </submittedName>
</protein>
<proteinExistence type="predicted"/>
<evidence type="ECO:0000313" key="2">
    <source>
        <dbReference type="Proteomes" id="UP000076512"/>
    </source>
</evidence>
<keyword evidence="2" id="KW-1185">Reference proteome</keyword>
<dbReference type="AlphaFoldDB" id="A0A161WF03"/>